<dbReference type="Gene3D" id="1.20.1640.10">
    <property type="entry name" value="Multidrug efflux transporter AcrB transmembrane domain"/>
    <property type="match status" value="1"/>
</dbReference>
<dbReference type="Gene3D" id="3.30.70.1430">
    <property type="entry name" value="Multidrug efflux transporter AcrB pore domain"/>
    <property type="match status" value="1"/>
</dbReference>
<dbReference type="EMBL" id="JAIRAU010000001">
    <property type="protein sequence ID" value="MBZ5708796.1"/>
    <property type="molecule type" value="Genomic_DNA"/>
</dbReference>
<gene>
    <name evidence="2" type="ORF">K7C98_05980</name>
</gene>
<keyword evidence="3" id="KW-1185">Reference proteome</keyword>
<dbReference type="Gene3D" id="3.30.70.1320">
    <property type="entry name" value="Multidrug efflux transporter AcrB pore domain like"/>
    <property type="match status" value="1"/>
</dbReference>
<reference evidence="2" key="1">
    <citation type="submission" date="2021-08" db="EMBL/GenBank/DDBJ databases">
        <authorList>
            <person name="Stevens D.C."/>
        </authorList>
    </citation>
    <scope>NUCLEOTIDE SEQUENCE</scope>
    <source>
        <strain evidence="2">DSM 53165</strain>
    </source>
</reference>
<dbReference type="Gene3D" id="3.30.70.1440">
    <property type="entry name" value="Multidrug efflux transporter AcrB pore domain"/>
    <property type="match status" value="1"/>
</dbReference>
<sequence length="582" mass="60077">MPRATWPSRQALPRPRDRPSRPVFEDIAQRTWPSGPVLAIILLVLAACTAPPPPPQAQPAPPPPPVQVRVGVASPGGGAVDLDASVAQPVEAALAGLPAVRQLYTRSSDDRVDVVATLSHAGALEAVRDALSGIASQLPSDAEPPVLHRIDDVQPALAVATLPEFAGTVAAALERVTGVGRADICGVGEPRTAVLLDRARLAGVPLDALLAAVTAALADDGAAPLHERLAARPIAGALQLRDVAALRNDMRPPPCRAWTARGPAALVTVFAQSGADPADVAARARPHAVDLVSPTVEFFADPVPAEGASGLVLLALEVQPRDDLGSLLAGCLAAVPDLPAWALTVAEHDPTDPVARARVLVGRSTTFPIDHVRNAMSRCAGVSRVAVLAPRADADHGLSLGVQGPDAAARAELAGRLAELVRGLPGVTGVQLRGARKQAHDIELRRDDLAARGVPADAVVSVLRLAGGPLTVRGPFAAGGLRPGPELAVDIDVLDRTGPLEQLLRELHVGSPTGPVPLAELVRVEASAGGPLYRIDRVPTAAVEVRLRSAADVDAVRRAIQGFELPPGVVVAQDVELPEIDP</sequence>
<dbReference type="Proteomes" id="UP001139031">
    <property type="component" value="Unassembled WGS sequence"/>
</dbReference>
<dbReference type="SUPFAM" id="SSF82693">
    <property type="entry name" value="Multidrug efflux transporter AcrB pore domain, PN1, PN2, PC1 and PC2 subdomains"/>
    <property type="match status" value="1"/>
</dbReference>
<organism evidence="2 3">
    <name type="scientific">Nannocystis pusilla</name>
    <dbReference type="NCBI Taxonomy" id="889268"/>
    <lineage>
        <taxon>Bacteria</taxon>
        <taxon>Pseudomonadati</taxon>
        <taxon>Myxococcota</taxon>
        <taxon>Polyangia</taxon>
        <taxon>Nannocystales</taxon>
        <taxon>Nannocystaceae</taxon>
        <taxon>Nannocystis</taxon>
    </lineage>
</organism>
<dbReference type="Gene3D" id="3.30.2090.10">
    <property type="entry name" value="Multidrug efflux transporter AcrB TolC docking domain, DN and DC subdomains"/>
    <property type="match status" value="2"/>
</dbReference>
<proteinExistence type="predicted"/>
<feature type="region of interest" description="Disordered" evidence="1">
    <location>
        <begin position="1"/>
        <end position="22"/>
    </location>
</feature>
<dbReference type="InterPro" id="IPR001036">
    <property type="entry name" value="Acrflvin-R"/>
</dbReference>
<comment type="caution">
    <text evidence="2">The sequence shown here is derived from an EMBL/GenBank/DDBJ whole genome shotgun (WGS) entry which is preliminary data.</text>
</comment>
<accession>A0ABS7TL25</accession>
<protein>
    <submittedName>
        <fullName evidence="2">Efflux RND transporter permease subunit</fullName>
    </submittedName>
</protein>
<dbReference type="PANTHER" id="PTHR32063">
    <property type="match status" value="1"/>
</dbReference>
<dbReference type="Pfam" id="PF00873">
    <property type="entry name" value="ACR_tran"/>
    <property type="match status" value="1"/>
</dbReference>
<dbReference type="PANTHER" id="PTHR32063:SF24">
    <property type="entry name" value="CATION EFFLUX SYSTEM (ACRB_ACRD_ACRF FAMILY)"/>
    <property type="match status" value="1"/>
</dbReference>
<evidence type="ECO:0000313" key="2">
    <source>
        <dbReference type="EMBL" id="MBZ5708796.1"/>
    </source>
</evidence>
<evidence type="ECO:0000256" key="1">
    <source>
        <dbReference type="SAM" id="MobiDB-lite"/>
    </source>
</evidence>
<evidence type="ECO:0000313" key="3">
    <source>
        <dbReference type="Proteomes" id="UP001139031"/>
    </source>
</evidence>
<dbReference type="InterPro" id="IPR027463">
    <property type="entry name" value="AcrB_DN_DC_subdom"/>
</dbReference>
<name>A0ABS7TL25_9BACT</name>